<comment type="caution">
    <text evidence="10">The sequence shown here is derived from an EMBL/GenBank/DDBJ whole genome shotgun (WGS) entry which is preliminary data.</text>
</comment>
<dbReference type="Proteomes" id="UP001648503">
    <property type="component" value="Unassembled WGS sequence"/>
</dbReference>
<feature type="transmembrane region" description="Helical" evidence="7">
    <location>
        <begin position="350"/>
        <end position="369"/>
    </location>
</feature>
<feature type="transmembrane region" description="Helical" evidence="7">
    <location>
        <begin position="422"/>
        <end position="442"/>
    </location>
</feature>
<evidence type="ECO:0000256" key="2">
    <source>
        <dbReference type="ARBA" id="ARBA00022692"/>
    </source>
</evidence>
<evidence type="ECO:0000256" key="8">
    <source>
        <dbReference type="SAM" id="SignalP"/>
    </source>
</evidence>
<feature type="transmembrane region" description="Helical" evidence="7">
    <location>
        <begin position="375"/>
        <end position="401"/>
    </location>
</feature>
<accession>A0ABQ8FIH4</accession>
<comment type="subcellular location">
    <subcellularLocation>
        <location evidence="1">Membrane</location>
        <topology evidence="1">Multi-pass membrane protein</topology>
    </subcellularLocation>
</comment>
<feature type="region of interest" description="Disordered" evidence="6">
    <location>
        <begin position="601"/>
        <end position="625"/>
    </location>
</feature>
<keyword evidence="5 7" id="KW-0472">Membrane</keyword>
<feature type="chain" id="PRO_5047127115" description="GOST seven transmembrane domain-containing protein" evidence="8">
    <location>
        <begin position="22"/>
        <end position="625"/>
    </location>
</feature>
<evidence type="ECO:0000256" key="1">
    <source>
        <dbReference type="ARBA" id="ARBA00004141"/>
    </source>
</evidence>
<dbReference type="EMBL" id="JAFCIX010000093">
    <property type="protein sequence ID" value="KAH6598840.1"/>
    <property type="molecule type" value="Genomic_DNA"/>
</dbReference>
<sequence length="625" mass="68702">MRFLDLAWTALVLVIGNSIHAQLMYRVSECRGIYGPKDTSSYHNGSISVKISPFSNSGSIAISILNYLDSSLIARNPFTENEFICTQTGVNLGQCQPNELGKLHFLKPFESGYHDALSPILNERILWVPPSTPINAIESGLKKRQQSPNQTLPTSAASNVSTATAALGPTLTTSFLNASPLPSATASVHFATNSTFLFQYEVPVAGMYCVLMLTQQQKDVDYNVEIIMAEPYGLLPGLFYPALIFYGVISMAYLLVGIIWMSLSFRYWADLLPIQHFVSGVIAFLIIEMALNFGLYDSYNSSGVVSVALMVIVAIFNSGRISLSFFMLLIVALGYGVVKPTLGDTMKRCIGLTAIHFAFGVAYAIAALLSVEKNAILVVAVTLPLSLTMMVFYVWIFTGITETMQRLELRRQSVKLLMYERLGYILSTSAVAILAVAVANSVNFSYRNDPQWISTQWKWRWMLLDGSMNAIYFIVFVCIMLLWRPTENNQRYGLDQLAQDDPDEDINGIKLHDVLHGPDDLDDFDDEFGQFHDDGMESADEVLRWVEQNVGSTNTYSGTTNSQPTGSKSHHVTAATGVGLGELGARSRNAPQYSTTVSVAGAGTHARLPSEDTGLPDAHSSDKLI</sequence>
<evidence type="ECO:0000256" key="4">
    <source>
        <dbReference type="ARBA" id="ARBA00022989"/>
    </source>
</evidence>
<evidence type="ECO:0000256" key="3">
    <source>
        <dbReference type="ARBA" id="ARBA00022729"/>
    </source>
</evidence>
<name>A0ABQ8FIH4_9FUNG</name>
<keyword evidence="3 8" id="KW-0732">Signal</keyword>
<keyword evidence="2 7" id="KW-0812">Transmembrane</keyword>
<feature type="transmembrane region" description="Helical" evidence="7">
    <location>
        <begin position="238"/>
        <end position="265"/>
    </location>
</feature>
<evidence type="ECO:0000313" key="11">
    <source>
        <dbReference type="Proteomes" id="UP001648503"/>
    </source>
</evidence>
<gene>
    <name evidence="10" type="ORF">BASA50_003347</name>
</gene>
<evidence type="ECO:0000259" key="9">
    <source>
        <dbReference type="Pfam" id="PF06814"/>
    </source>
</evidence>
<evidence type="ECO:0000256" key="6">
    <source>
        <dbReference type="SAM" id="MobiDB-lite"/>
    </source>
</evidence>
<dbReference type="InterPro" id="IPR009637">
    <property type="entry name" value="GPR107/GPR108-like"/>
</dbReference>
<feature type="domain" description="GOST seven transmembrane" evidence="9">
    <location>
        <begin position="241"/>
        <end position="490"/>
    </location>
</feature>
<dbReference type="InterPro" id="IPR053937">
    <property type="entry name" value="GOST_TM"/>
</dbReference>
<feature type="transmembrane region" description="Helical" evidence="7">
    <location>
        <begin position="308"/>
        <end position="338"/>
    </location>
</feature>
<dbReference type="PANTHER" id="PTHR21229">
    <property type="entry name" value="LUNG SEVEN TRANSMEMBRANE RECEPTOR"/>
    <property type="match status" value="1"/>
</dbReference>
<dbReference type="Pfam" id="PF06814">
    <property type="entry name" value="GOST_TM"/>
    <property type="match status" value="1"/>
</dbReference>
<feature type="signal peptide" evidence="8">
    <location>
        <begin position="1"/>
        <end position="21"/>
    </location>
</feature>
<feature type="transmembrane region" description="Helical" evidence="7">
    <location>
        <begin position="462"/>
        <end position="483"/>
    </location>
</feature>
<evidence type="ECO:0000256" key="5">
    <source>
        <dbReference type="ARBA" id="ARBA00023136"/>
    </source>
</evidence>
<feature type="transmembrane region" description="Helical" evidence="7">
    <location>
        <begin position="277"/>
        <end position="296"/>
    </location>
</feature>
<dbReference type="PANTHER" id="PTHR21229:SF1">
    <property type="entry name" value="GH17801P"/>
    <property type="match status" value="1"/>
</dbReference>
<keyword evidence="4 7" id="KW-1133">Transmembrane helix</keyword>
<reference evidence="10 11" key="1">
    <citation type="submission" date="2021-02" db="EMBL/GenBank/DDBJ databases">
        <title>Variation within the Batrachochytrium salamandrivorans European outbreak.</title>
        <authorList>
            <person name="Kelly M."/>
            <person name="Pasmans F."/>
            <person name="Shea T.P."/>
            <person name="Munoz J.F."/>
            <person name="Carranza S."/>
            <person name="Cuomo C.A."/>
            <person name="Martel A."/>
        </authorList>
    </citation>
    <scope>NUCLEOTIDE SEQUENCE [LARGE SCALE GENOMIC DNA]</scope>
    <source>
        <strain evidence="10 11">AMFP18/2</strain>
    </source>
</reference>
<organism evidence="10 11">
    <name type="scientific">Batrachochytrium salamandrivorans</name>
    <dbReference type="NCBI Taxonomy" id="1357716"/>
    <lineage>
        <taxon>Eukaryota</taxon>
        <taxon>Fungi</taxon>
        <taxon>Fungi incertae sedis</taxon>
        <taxon>Chytridiomycota</taxon>
        <taxon>Chytridiomycota incertae sedis</taxon>
        <taxon>Chytridiomycetes</taxon>
        <taxon>Rhizophydiales</taxon>
        <taxon>Rhizophydiales incertae sedis</taxon>
        <taxon>Batrachochytrium</taxon>
    </lineage>
</organism>
<proteinExistence type="predicted"/>
<evidence type="ECO:0000313" key="10">
    <source>
        <dbReference type="EMBL" id="KAH6598840.1"/>
    </source>
</evidence>
<protein>
    <recommendedName>
        <fullName evidence="9">GOST seven transmembrane domain-containing protein</fullName>
    </recommendedName>
</protein>
<evidence type="ECO:0000256" key="7">
    <source>
        <dbReference type="SAM" id="Phobius"/>
    </source>
</evidence>
<keyword evidence="11" id="KW-1185">Reference proteome</keyword>